<dbReference type="PANTHER" id="PTHR13355:SF11">
    <property type="entry name" value="GLUCOSAMINE 6-PHOSPHATE N-ACETYLTRANSFERASE"/>
    <property type="match status" value="1"/>
</dbReference>
<dbReference type="InterPro" id="IPR000182">
    <property type="entry name" value="GNAT_dom"/>
</dbReference>
<proteinExistence type="predicted"/>
<sequence length="150" mass="17574">MMEWKLKKFDDLTSDELYGILKLRSEVFVVEQDCVYQDLDDKDQLSYHLFLENDGETVAVSRFIPENVSYEEMSIGRVVVKENFRGQGLSKIMMKKAIDFIVDDLGKSEIRLSGQAYLVDFYENLGFKKVSDVYMEDNIEHFEFLYCDGE</sequence>
<protein>
    <submittedName>
        <fullName evidence="2">Acetyltransferase GNAT family</fullName>
    </submittedName>
</protein>
<evidence type="ECO:0000259" key="1">
    <source>
        <dbReference type="PROSITE" id="PS51186"/>
    </source>
</evidence>
<evidence type="ECO:0000313" key="2">
    <source>
        <dbReference type="EMBL" id="ALT68753.1"/>
    </source>
</evidence>
<evidence type="ECO:0000313" key="3">
    <source>
        <dbReference type="Proteomes" id="UP000067738"/>
    </source>
</evidence>
<accession>A0A0U3EAY6</accession>
<dbReference type="PATRIC" id="fig|230361.4.peg.994"/>
<dbReference type="CDD" id="cd04301">
    <property type="entry name" value="NAT_SF"/>
    <property type="match status" value="1"/>
</dbReference>
<dbReference type="InterPro" id="IPR016181">
    <property type="entry name" value="Acyl_CoA_acyltransferase"/>
</dbReference>
<organism evidence="2 3">
    <name type="scientific">Methanobrevibacter millerae</name>
    <dbReference type="NCBI Taxonomy" id="230361"/>
    <lineage>
        <taxon>Archaea</taxon>
        <taxon>Methanobacteriati</taxon>
        <taxon>Methanobacteriota</taxon>
        <taxon>Methanomada group</taxon>
        <taxon>Methanobacteria</taxon>
        <taxon>Methanobacteriales</taxon>
        <taxon>Methanobacteriaceae</taxon>
        <taxon>Methanobrevibacter</taxon>
    </lineage>
</organism>
<feature type="domain" description="N-acetyltransferase" evidence="1">
    <location>
        <begin position="7"/>
        <end position="148"/>
    </location>
</feature>
<dbReference type="InterPro" id="IPR039143">
    <property type="entry name" value="GNPNAT1-like"/>
</dbReference>
<dbReference type="PANTHER" id="PTHR13355">
    <property type="entry name" value="GLUCOSAMINE 6-PHOSPHATE N-ACETYLTRANSFERASE"/>
    <property type="match status" value="1"/>
</dbReference>
<reference evidence="2 3" key="1">
    <citation type="submission" date="2015-04" db="EMBL/GenBank/DDBJ databases">
        <title>The complete genome sequence of the rumen methanogen Methanobrevibacter millerae SM9.</title>
        <authorList>
            <person name="Leahy S.C."/>
            <person name="Kelly W.J."/>
            <person name="Pacheco D.M."/>
            <person name="Li D."/>
            <person name="Altermann E."/>
            <person name="Attwood G.T."/>
        </authorList>
    </citation>
    <scope>NUCLEOTIDE SEQUENCE [LARGE SCALE GENOMIC DNA]</scope>
    <source>
        <strain evidence="2 3">SM9</strain>
    </source>
</reference>
<dbReference type="Gene3D" id="3.40.630.30">
    <property type="match status" value="1"/>
</dbReference>
<dbReference type="SUPFAM" id="SSF55729">
    <property type="entry name" value="Acyl-CoA N-acyltransferases (Nat)"/>
    <property type="match status" value="1"/>
</dbReference>
<dbReference type="OrthoDB" id="111868at2157"/>
<dbReference type="Pfam" id="PF13673">
    <property type="entry name" value="Acetyltransf_10"/>
    <property type="match status" value="1"/>
</dbReference>
<dbReference type="Proteomes" id="UP000067738">
    <property type="component" value="Chromosome"/>
</dbReference>
<dbReference type="KEGG" id="mmil:sm9_0964"/>
<dbReference type="EMBL" id="CP011266">
    <property type="protein sequence ID" value="ALT68753.1"/>
    <property type="molecule type" value="Genomic_DNA"/>
</dbReference>
<keyword evidence="3" id="KW-1185">Reference proteome</keyword>
<name>A0A0U3EAY6_9EURY</name>
<dbReference type="PROSITE" id="PS51186">
    <property type="entry name" value="GNAT"/>
    <property type="match status" value="1"/>
</dbReference>
<dbReference type="AlphaFoldDB" id="A0A0U3EAY6"/>
<dbReference type="GO" id="GO:0004343">
    <property type="term" value="F:glucosamine 6-phosphate N-acetyltransferase activity"/>
    <property type="evidence" value="ECO:0007669"/>
    <property type="project" value="TreeGrafter"/>
</dbReference>
<keyword evidence="2" id="KW-0808">Transferase</keyword>
<gene>
    <name evidence="2" type="ORF">sm9_0964</name>
</gene>